<dbReference type="InterPro" id="IPR008457">
    <property type="entry name" value="Cu-R_CopD_dom"/>
</dbReference>
<dbReference type="GO" id="GO:0016020">
    <property type="term" value="C:membrane"/>
    <property type="evidence" value="ECO:0007669"/>
    <property type="project" value="InterPro"/>
</dbReference>
<sequence length="148" mass="16042">MYPYVFALHLLAATVWTGGHLVLALSVLPRALRARSPEVLLEFEQGYEHVGMPALAIQVATGLWLALQLVPDWGRWFQPDEPLERAVAMKLVLLALTVLVAAHARLRVIPGLSVRTLPLMAWHVVAVTLLAVGFALTGASFRYGGVGG</sequence>
<feature type="domain" description="Copper resistance protein D" evidence="2">
    <location>
        <begin position="43"/>
        <end position="135"/>
    </location>
</feature>
<feature type="transmembrane region" description="Helical" evidence="1">
    <location>
        <begin position="6"/>
        <end position="28"/>
    </location>
</feature>
<dbReference type="RefSeq" id="WP_019375000.1">
    <property type="nucleotide sequence ID" value="NZ_ALEE01000698.1"/>
</dbReference>
<gene>
    <name evidence="3" type="ORF">DFR36_10447</name>
</gene>
<protein>
    <submittedName>
        <fullName evidence="3">Copper resistance protein D</fullName>
    </submittedName>
</protein>
<evidence type="ECO:0000313" key="3">
    <source>
        <dbReference type="EMBL" id="PWW46267.1"/>
    </source>
</evidence>
<keyword evidence="1" id="KW-1133">Transmembrane helix</keyword>
<reference evidence="3 4" key="1">
    <citation type="submission" date="2018-05" db="EMBL/GenBank/DDBJ databases">
        <title>Genomic Encyclopedia of Type Strains, Phase IV (KMG-IV): sequencing the most valuable type-strain genomes for metagenomic binning, comparative biology and taxonomic classification.</title>
        <authorList>
            <person name="Goeker M."/>
        </authorList>
    </citation>
    <scope>NUCLEOTIDE SEQUENCE [LARGE SCALE GENOMIC DNA]</scope>
    <source>
        <strain evidence="3 4">DSM 26006</strain>
    </source>
</reference>
<keyword evidence="1" id="KW-0812">Transmembrane</keyword>
<dbReference type="AlphaFoldDB" id="A0A317RB42"/>
<keyword evidence="1" id="KW-0472">Membrane</keyword>
<organism evidence="3 4">
    <name type="scientific">Melaminivora alkalimesophila</name>
    <dbReference type="NCBI Taxonomy" id="1165852"/>
    <lineage>
        <taxon>Bacteria</taxon>
        <taxon>Pseudomonadati</taxon>
        <taxon>Pseudomonadota</taxon>
        <taxon>Betaproteobacteria</taxon>
        <taxon>Burkholderiales</taxon>
        <taxon>Comamonadaceae</taxon>
        <taxon>Melaminivora</taxon>
    </lineage>
</organism>
<feature type="transmembrane region" description="Helical" evidence="1">
    <location>
        <begin position="87"/>
        <end position="108"/>
    </location>
</feature>
<name>A0A317RB42_9BURK</name>
<dbReference type="EMBL" id="QGUB01000004">
    <property type="protein sequence ID" value="PWW46267.1"/>
    <property type="molecule type" value="Genomic_DNA"/>
</dbReference>
<evidence type="ECO:0000256" key="1">
    <source>
        <dbReference type="SAM" id="Phobius"/>
    </source>
</evidence>
<feature type="transmembrane region" description="Helical" evidence="1">
    <location>
        <begin position="120"/>
        <end position="141"/>
    </location>
</feature>
<proteinExistence type="predicted"/>
<comment type="caution">
    <text evidence="3">The sequence shown here is derived from an EMBL/GenBank/DDBJ whole genome shotgun (WGS) entry which is preliminary data.</text>
</comment>
<evidence type="ECO:0000313" key="4">
    <source>
        <dbReference type="Proteomes" id="UP000246483"/>
    </source>
</evidence>
<dbReference type="Proteomes" id="UP000246483">
    <property type="component" value="Unassembled WGS sequence"/>
</dbReference>
<dbReference type="OrthoDB" id="1162754at2"/>
<evidence type="ECO:0000259" key="2">
    <source>
        <dbReference type="Pfam" id="PF05425"/>
    </source>
</evidence>
<keyword evidence="4" id="KW-1185">Reference proteome</keyword>
<accession>A0A317RB42</accession>
<dbReference type="Pfam" id="PF05425">
    <property type="entry name" value="CopD"/>
    <property type="match status" value="1"/>
</dbReference>